<dbReference type="InterPro" id="IPR012074">
    <property type="entry name" value="GAF_ANTAR"/>
</dbReference>
<evidence type="ECO:0000256" key="3">
    <source>
        <dbReference type="ARBA" id="ARBA00023015"/>
    </source>
</evidence>
<dbReference type="GO" id="GO:0016301">
    <property type="term" value="F:kinase activity"/>
    <property type="evidence" value="ECO:0007669"/>
    <property type="project" value="UniProtKB-KW"/>
</dbReference>
<dbReference type="GO" id="GO:0003723">
    <property type="term" value="F:RNA binding"/>
    <property type="evidence" value="ECO:0007669"/>
    <property type="project" value="InterPro"/>
</dbReference>
<dbReference type="Pfam" id="PF13185">
    <property type="entry name" value="GAF_2"/>
    <property type="match status" value="1"/>
</dbReference>
<evidence type="ECO:0000256" key="1">
    <source>
        <dbReference type="ARBA" id="ARBA00022679"/>
    </source>
</evidence>
<keyword evidence="1" id="KW-0808">Transferase</keyword>
<dbReference type="InterPro" id="IPR029016">
    <property type="entry name" value="GAF-like_dom_sf"/>
</dbReference>
<evidence type="ECO:0000256" key="4">
    <source>
        <dbReference type="ARBA" id="ARBA00023163"/>
    </source>
</evidence>
<dbReference type="Proteomes" id="UP000677152">
    <property type="component" value="Chromosome"/>
</dbReference>
<reference evidence="6" key="1">
    <citation type="submission" date="2021-04" db="EMBL/GenBank/DDBJ databases">
        <title>Genomic sequence of Actinosynnema pretiosum subsp. pretiosum ATCC 31280 (C-14919).</title>
        <authorList>
            <person name="Bai L."/>
            <person name="Wang X."/>
            <person name="Xiao Y."/>
        </authorList>
    </citation>
    <scope>NUCLEOTIDE SEQUENCE</scope>
    <source>
        <strain evidence="6">ATCC 31280</strain>
    </source>
</reference>
<dbReference type="InterPro" id="IPR036388">
    <property type="entry name" value="WH-like_DNA-bd_sf"/>
</dbReference>
<dbReference type="Pfam" id="PF03861">
    <property type="entry name" value="ANTAR"/>
    <property type="match status" value="1"/>
</dbReference>
<accession>A0AA45LED7</accession>
<name>A0AA45LED7_9PSEU</name>
<keyword evidence="2" id="KW-0418">Kinase</keyword>
<dbReference type="PROSITE" id="PS50921">
    <property type="entry name" value="ANTAR"/>
    <property type="match status" value="1"/>
</dbReference>
<dbReference type="InterPro" id="IPR005561">
    <property type="entry name" value="ANTAR"/>
</dbReference>
<dbReference type="AlphaFoldDB" id="A0AA45LED7"/>
<evidence type="ECO:0000259" key="5">
    <source>
        <dbReference type="PROSITE" id="PS50921"/>
    </source>
</evidence>
<dbReference type="SUPFAM" id="SSF55781">
    <property type="entry name" value="GAF domain-like"/>
    <property type="match status" value="1"/>
</dbReference>
<feature type="domain" description="ANTAR" evidence="5">
    <location>
        <begin position="173"/>
        <end position="234"/>
    </location>
</feature>
<evidence type="ECO:0000256" key="2">
    <source>
        <dbReference type="ARBA" id="ARBA00022777"/>
    </source>
</evidence>
<organism evidence="6 7">
    <name type="scientific">Actinosynnema pretiosum subsp. pretiosum</name>
    <dbReference type="NCBI Taxonomy" id="103721"/>
    <lineage>
        <taxon>Bacteria</taxon>
        <taxon>Bacillati</taxon>
        <taxon>Actinomycetota</taxon>
        <taxon>Actinomycetes</taxon>
        <taxon>Pseudonocardiales</taxon>
        <taxon>Pseudonocardiaceae</taxon>
        <taxon>Actinosynnema</taxon>
    </lineage>
</organism>
<sequence length="243" mass="25883">MDGPTGDARIDGFEALTRRLLGAPTVLGTLEQVVDAAVRLVSGAALASVTLRDRDGRFSTPVRTHPVAVSLDEVQYRTRSGPCLDAAVPEGPGFAASDDLGAEERWPEFSKAAHHEGYDAIISTELLPTPGEGLTGALNIYSHDARGLSAADRHTALLLATHASLALAHARVAELADLQRADLARAVDSRDVIGQAKGILMTRRGIGADEAFALLRRTSQELNVKLIDLARTLTTRHDEIDRG</sequence>
<dbReference type="PIRSF" id="PIRSF036625">
    <property type="entry name" value="GAF_ANTAR"/>
    <property type="match status" value="1"/>
</dbReference>
<evidence type="ECO:0000313" key="6">
    <source>
        <dbReference type="EMBL" id="QUF07780.1"/>
    </source>
</evidence>
<dbReference type="Gene3D" id="1.10.10.10">
    <property type="entry name" value="Winged helix-like DNA-binding domain superfamily/Winged helix DNA-binding domain"/>
    <property type="match status" value="1"/>
</dbReference>
<dbReference type="EMBL" id="CP073249">
    <property type="protein sequence ID" value="QUF07780.1"/>
    <property type="molecule type" value="Genomic_DNA"/>
</dbReference>
<dbReference type="Gene3D" id="3.30.450.40">
    <property type="match status" value="1"/>
</dbReference>
<dbReference type="SMART" id="SM01012">
    <property type="entry name" value="ANTAR"/>
    <property type="match status" value="1"/>
</dbReference>
<dbReference type="InterPro" id="IPR011006">
    <property type="entry name" value="CheY-like_superfamily"/>
</dbReference>
<keyword evidence="3" id="KW-0805">Transcription regulation</keyword>
<gene>
    <name evidence="6" type="ORF">KCV87_07010</name>
</gene>
<proteinExistence type="predicted"/>
<protein>
    <submittedName>
        <fullName evidence="6">GAF and ANTAR domain-containing protein</fullName>
    </submittedName>
</protein>
<evidence type="ECO:0000313" key="7">
    <source>
        <dbReference type="Proteomes" id="UP000677152"/>
    </source>
</evidence>
<dbReference type="InterPro" id="IPR003018">
    <property type="entry name" value="GAF"/>
</dbReference>
<dbReference type="SUPFAM" id="SSF52172">
    <property type="entry name" value="CheY-like"/>
    <property type="match status" value="1"/>
</dbReference>
<keyword evidence="4" id="KW-0804">Transcription</keyword>